<dbReference type="InterPro" id="IPR001650">
    <property type="entry name" value="Helicase_C-like"/>
</dbReference>
<feature type="domain" description="Rhodanese" evidence="5">
    <location>
        <begin position="308"/>
        <end position="351"/>
    </location>
</feature>
<dbReference type="AlphaFoldDB" id="A0ABD6MXJ2"/>
<dbReference type="PROSITE" id="PS51194">
    <property type="entry name" value="HELICASE_CTER"/>
    <property type="match status" value="1"/>
</dbReference>
<dbReference type="InterPro" id="IPR001763">
    <property type="entry name" value="Rhodanese-like_dom"/>
</dbReference>
<dbReference type="PANTHER" id="PTHR47961">
    <property type="entry name" value="DNA POLYMERASE THETA, PUTATIVE (AFU_ORTHOLOGUE AFUA_1G05260)-RELATED"/>
    <property type="match status" value="1"/>
</dbReference>
<sequence>MLESYESALQSLKQQSFSAFSYLKTADKLLSNPKYRSSGRELVIRALDSRSRFSAVHALLRHLVRKSGLYPYLKTQFQDLSLAEECVLEAYQTPISTDIVFHSMQYKIYELLLETRNVILSAPTSMGKSAIVDSLIASGKFKKLVIVLPTVALVDETRRRLEERFGQTFQIIHHGTQRSEQEKILYVLTQERVNDRDDLESIDLFVLDEFYKLAFKRKKDGEIDDEDERVPALNSALSKLLRCSKQFFMTGPFINGVSGLPATNLNYTFIPTDYNTVAVDVEFFNIKPDSIDQKNKALATKIKQIHGPTIIYCKSPGRAVQVAKFLLKSGYVKPVVDDYLAWLDQHYHPKWEYTRAFRNGIGLHYGGLPRAMQQYTIDKFNRGELPFLICTSTIIEGVNTVAKNVFIYDNRAGNFSIDRFTHGNIKGRAGRMGEHFVGKVFCMEDLPKQSDCFEVEIPLGKQTEELPLNFLAGIQPEHLTDFSQSRFEAGTSASKAGKDFLRKHASFKFETIEAAFSFIEICDESEFQSCLFSGIPKTGFANLLSRFVDRVCSGSLKKLGLINNISVINARISAYLMAPSHENYLTQQISRIPSSTDSEELSEQINHALNFASRIFGYAIPKALALLEDIVNLELEERGTDFRASYGHLRSIFENYHLHPAWAGLEEMGIPVQLLHKLGTRFPFAEEASVDDASRALRENLHRLQGLTPLERHFIDRALGRVKR</sequence>
<evidence type="ECO:0000313" key="8">
    <source>
        <dbReference type="EMBL" id="NWL45589.1"/>
    </source>
</evidence>
<comment type="caution">
    <text evidence="8">The sequence shown here is derived from an EMBL/GenBank/DDBJ whole genome shotgun (WGS) entry which is preliminary data.</text>
</comment>
<protein>
    <recommendedName>
        <fullName evidence="10">Helicase</fullName>
    </recommendedName>
</protein>
<organism evidence="8 9">
    <name type="scientific">Pseudomonas hunanensis</name>
    <dbReference type="NCBI Taxonomy" id="1247546"/>
    <lineage>
        <taxon>Bacteria</taxon>
        <taxon>Pseudomonadati</taxon>
        <taxon>Pseudomonadota</taxon>
        <taxon>Gammaproteobacteria</taxon>
        <taxon>Pseudomonadales</taxon>
        <taxon>Pseudomonadaceae</taxon>
        <taxon>Pseudomonas</taxon>
    </lineage>
</organism>
<dbReference type="GO" id="GO:0005524">
    <property type="term" value="F:ATP binding"/>
    <property type="evidence" value="ECO:0007669"/>
    <property type="project" value="UniProtKB-KW"/>
</dbReference>
<dbReference type="PROSITE" id="PS51192">
    <property type="entry name" value="HELICASE_ATP_BIND_1"/>
    <property type="match status" value="1"/>
</dbReference>
<dbReference type="Pfam" id="PF00271">
    <property type="entry name" value="Helicase_C"/>
    <property type="match status" value="1"/>
</dbReference>
<keyword evidence="4" id="KW-0067">ATP-binding</keyword>
<dbReference type="PANTHER" id="PTHR47961:SF6">
    <property type="entry name" value="DNA-DIRECTED DNA POLYMERASE"/>
    <property type="match status" value="1"/>
</dbReference>
<keyword evidence="1" id="KW-0547">Nucleotide-binding</keyword>
<dbReference type="SUPFAM" id="SSF52540">
    <property type="entry name" value="P-loop containing nucleoside triphosphate hydrolases"/>
    <property type="match status" value="2"/>
</dbReference>
<dbReference type="Gene3D" id="3.40.50.300">
    <property type="entry name" value="P-loop containing nucleotide triphosphate hydrolases"/>
    <property type="match status" value="2"/>
</dbReference>
<keyword evidence="2" id="KW-0378">Hydrolase</keyword>
<dbReference type="GO" id="GO:0016787">
    <property type="term" value="F:hydrolase activity"/>
    <property type="evidence" value="ECO:0007669"/>
    <property type="project" value="UniProtKB-KW"/>
</dbReference>
<accession>A0ABD6MXJ2</accession>
<evidence type="ECO:0000313" key="9">
    <source>
        <dbReference type="Proteomes" id="UP000704738"/>
    </source>
</evidence>
<evidence type="ECO:0000259" key="6">
    <source>
        <dbReference type="PROSITE" id="PS51192"/>
    </source>
</evidence>
<dbReference type="InterPro" id="IPR014001">
    <property type="entry name" value="Helicase_ATP-bd"/>
</dbReference>
<dbReference type="PROSITE" id="PS50206">
    <property type="entry name" value="RHODANESE_3"/>
    <property type="match status" value="1"/>
</dbReference>
<dbReference type="InterPro" id="IPR050474">
    <property type="entry name" value="Hel308_SKI2-like"/>
</dbReference>
<dbReference type="InterPro" id="IPR027417">
    <property type="entry name" value="P-loop_NTPase"/>
</dbReference>
<evidence type="ECO:0000259" key="7">
    <source>
        <dbReference type="PROSITE" id="PS51194"/>
    </source>
</evidence>
<dbReference type="EMBL" id="QJRE01000096">
    <property type="protein sequence ID" value="NWL45589.1"/>
    <property type="molecule type" value="Genomic_DNA"/>
</dbReference>
<proteinExistence type="predicted"/>
<name>A0ABD6MXJ2_9PSED</name>
<dbReference type="InterPro" id="IPR011545">
    <property type="entry name" value="DEAD/DEAH_box_helicase_dom"/>
</dbReference>
<gene>
    <name evidence="8" type="ORF">DM819_06830</name>
</gene>
<feature type="domain" description="Helicase C-terminal" evidence="7">
    <location>
        <begin position="290"/>
        <end position="474"/>
    </location>
</feature>
<evidence type="ECO:0000256" key="2">
    <source>
        <dbReference type="ARBA" id="ARBA00022801"/>
    </source>
</evidence>
<keyword evidence="3" id="KW-0347">Helicase</keyword>
<evidence type="ECO:0000256" key="4">
    <source>
        <dbReference type="ARBA" id="ARBA00022840"/>
    </source>
</evidence>
<dbReference type="Proteomes" id="UP000704738">
    <property type="component" value="Unassembled WGS sequence"/>
</dbReference>
<feature type="domain" description="Helicase ATP-binding" evidence="6">
    <location>
        <begin position="109"/>
        <end position="271"/>
    </location>
</feature>
<dbReference type="RefSeq" id="WP_179052625.1">
    <property type="nucleotide sequence ID" value="NZ_QJRE01000096.1"/>
</dbReference>
<dbReference type="SMART" id="SM00487">
    <property type="entry name" value="DEXDc"/>
    <property type="match status" value="1"/>
</dbReference>
<dbReference type="Pfam" id="PF00270">
    <property type="entry name" value="DEAD"/>
    <property type="match status" value="1"/>
</dbReference>
<evidence type="ECO:0000259" key="5">
    <source>
        <dbReference type="PROSITE" id="PS50206"/>
    </source>
</evidence>
<dbReference type="SMART" id="SM00490">
    <property type="entry name" value="HELICc"/>
    <property type="match status" value="1"/>
</dbReference>
<evidence type="ECO:0000256" key="1">
    <source>
        <dbReference type="ARBA" id="ARBA00022741"/>
    </source>
</evidence>
<dbReference type="GO" id="GO:0004386">
    <property type="term" value="F:helicase activity"/>
    <property type="evidence" value="ECO:0007669"/>
    <property type="project" value="UniProtKB-KW"/>
</dbReference>
<evidence type="ECO:0000256" key="3">
    <source>
        <dbReference type="ARBA" id="ARBA00022806"/>
    </source>
</evidence>
<evidence type="ECO:0008006" key="10">
    <source>
        <dbReference type="Google" id="ProtNLM"/>
    </source>
</evidence>
<reference evidence="8 9" key="1">
    <citation type="submission" date="2018-06" db="EMBL/GenBank/DDBJ databases">
        <title>Bacteria isolated from soil of Wuhan.</title>
        <authorList>
            <person name="Xiang W."/>
            <person name="Huang C."/>
        </authorList>
    </citation>
    <scope>NUCLEOTIDE SEQUENCE [LARGE SCALE GENOMIC DNA]</scope>
    <source>
        <strain evidence="9">xwS4</strain>
    </source>
</reference>